<evidence type="ECO:0000256" key="6">
    <source>
        <dbReference type="ARBA" id="ARBA00022741"/>
    </source>
</evidence>
<feature type="domain" description="SF3 helicase" evidence="16">
    <location>
        <begin position="409"/>
        <end position="559"/>
    </location>
</feature>
<dbReference type="InterPro" id="IPR001177">
    <property type="entry name" value="PPV_DNA_helicase_E1_C"/>
</dbReference>
<evidence type="ECO:0000256" key="8">
    <source>
        <dbReference type="ARBA" id="ARBA00022806"/>
    </source>
</evidence>
<dbReference type="GO" id="GO:0016887">
    <property type="term" value="F:ATP hydrolysis activity"/>
    <property type="evidence" value="ECO:0007669"/>
    <property type="project" value="RHEA"/>
</dbReference>
<dbReference type="EMBL" id="MH777307">
    <property type="protein sequence ID" value="AYA94300.2"/>
    <property type="molecule type" value="Genomic_DNA"/>
</dbReference>
<protein>
    <recommendedName>
        <fullName evidence="15">Replication protein E1</fullName>
        <ecNumber evidence="15">5.6.2.4</ecNumber>
    </recommendedName>
</protein>
<dbReference type="Gene3D" id="3.40.1310.10">
    <property type="match status" value="1"/>
</dbReference>
<keyword evidence="10 15" id="KW-0238">DNA-binding</keyword>
<keyword evidence="4" id="KW-1048">Host nucleus</keyword>
<proteinExistence type="inferred from homology"/>
<evidence type="ECO:0000256" key="4">
    <source>
        <dbReference type="ARBA" id="ARBA00022562"/>
    </source>
</evidence>
<dbReference type="Gene3D" id="3.40.50.300">
    <property type="entry name" value="P-loop containing nucleotide triphosphate hydrolases"/>
    <property type="match status" value="1"/>
</dbReference>
<evidence type="ECO:0000313" key="17">
    <source>
        <dbReference type="EMBL" id="AYA94300.2"/>
    </source>
</evidence>
<keyword evidence="9 15" id="KW-0067">ATP-binding</keyword>
<keyword evidence="11" id="KW-0413">Isomerase</keyword>
<dbReference type="Pfam" id="PF00524">
    <property type="entry name" value="PPV_E1_N"/>
    <property type="match status" value="1"/>
</dbReference>
<comment type="function">
    <text evidence="14">ATP-dependent DNA 3'-5' helicase required for initiation of viral DNA replication. It forms a complex with the viral E2 protein. The E1-E2 complex binds to the replication origin which contains binding sites for both proteins. During the initial step, a dimer of E1 interacts with a dimer of protein E2 leading to a complex that binds the viral origin of replication with high specificity. Then, a second dimer of E1 displaces the E2 dimer in an ATP-dependent manner to form the E1 tetramer. Following this, two E1 monomers are added to each half of the site, which results in the formation of two E1 trimers on the viral ori. Subsequently, two hexamers will be created. The double hexamer acts as a bi-directional helicase machinery and unwinds the viral DNA and then recruits the host DNA polymerase to start replication.</text>
</comment>
<keyword evidence="2 15" id="KW-0244">Early protein</keyword>
<dbReference type="EC" id="5.6.2.4" evidence="15"/>
<dbReference type="PROSITE" id="PS51206">
    <property type="entry name" value="SF3_HELICASE_1"/>
    <property type="match status" value="1"/>
</dbReference>
<dbReference type="Pfam" id="PF00519">
    <property type="entry name" value="PPV_E1_C"/>
    <property type="match status" value="1"/>
</dbReference>
<dbReference type="SUPFAM" id="SSF52540">
    <property type="entry name" value="P-loop containing nucleoside triphosphate hydrolases"/>
    <property type="match status" value="1"/>
</dbReference>
<dbReference type="GO" id="GO:0003677">
    <property type="term" value="F:DNA binding"/>
    <property type="evidence" value="ECO:0007669"/>
    <property type="project" value="UniProtKB-KW"/>
</dbReference>
<comment type="subcellular location">
    <subcellularLocation>
        <location evidence="1">Host nucleus</location>
    </subcellularLocation>
</comment>
<keyword evidence="8 15" id="KW-0347">Helicase</keyword>
<evidence type="ECO:0000256" key="12">
    <source>
        <dbReference type="ARBA" id="ARBA00034617"/>
    </source>
</evidence>
<dbReference type="InterPro" id="IPR046832">
    <property type="entry name" value="PPV_E1_DBD"/>
</dbReference>
<dbReference type="GO" id="GO:0042025">
    <property type="term" value="C:host cell nucleus"/>
    <property type="evidence" value="ECO:0007669"/>
    <property type="project" value="UniProtKB-SubCell"/>
</dbReference>
<comment type="catalytic activity">
    <reaction evidence="12">
        <text>Couples ATP hydrolysis with the unwinding of duplex DNA by translocating in the 3'-5' direction.</text>
        <dbReference type="EC" id="5.6.2.4"/>
    </reaction>
</comment>
<dbReference type="InterPro" id="IPR014000">
    <property type="entry name" value="PPV_DNA_helicase_E1_N"/>
</dbReference>
<dbReference type="InterPro" id="IPR014015">
    <property type="entry name" value="Helicase_SF3_DNA-vir"/>
</dbReference>
<dbReference type="PIRSF" id="PIRSF003383">
    <property type="entry name" value="Rep_E1_papillomaV"/>
    <property type="match status" value="1"/>
</dbReference>
<sequence length="591" mass="67453">MADPTKGTENFDCLEGTSGWYLVTEADCVDDIDDFNELFENSTDSNVSNLIDDINDEVDQGNTLAFYNEQLQQDCDQAIQFLKRKCIPSPETDVAALSPKLQAVTISPQKGKQSKRRLTFEDSGIERDEAENSFTTQVDNPSTVVSQENGVTGLEALEKSNQKAFVLYKFKDKFGVPYNELVRTFKSDRSCNDNWVVAIFHAAEEVLEASKIIIQKHAVFAQVIIRDFCALYVVQFKSAKNRDTVVKLFCSMLNVQSFQILCDPPKIRSVVAALYFYKQAMLEKAFVHGGFPKWITAQTIVDHQAAAAAETFELQMLIQWGYDNDITDEAQMAYEYARLADTDSNAAALLKHNNQAKFIRDACYMVKLYKRHEMRQMSMAEWIDECCEKCADKDGDWKPILQLLKYQHVNILDFLYAFKMFLKGVPKKNCLLLFGPPDSGKSYFSFSLIQFVRGKVVSLLNKNSQFLLQPLTDCKMGLIDDVTYTGWLFMDVHMRTALDGNRICVDSKHRAPTQMKLPPLLLTSNHNIMEDPTLKYLHSRVHSIHFPNKMPLTEEGSPVFQITDYTWKCFFRKLKTQLDLSLPEKEDGLAD</sequence>
<comment type="similarity">
    <text evidence="15">Belongs to the papillomaviridae E1 protein family.</text>
</comment>
<dbReference type="InterPro" id="IPR046935">
    <property type="entry name" value="PPV_E1_DBD_sf"/>
</dbReference>
<evidence type="ECO:0000256" key="15">
    <source>
        <dbReference type="PIRNR" id="PIRNR003383"/>
    </source>
</evidence>
<dbReference type="GO" id="GO:0005524">
    <property type="term" value="F:ATP binding"/>
    <property type="evidence" value="ECO:0007669"/>
    <property type="project" value="UniProtKB-KW"/>
</dbReference>
<accession>A0A385PJT7</accession>
<keyword evidence="6 15" id="KW-0547">Nucleotide-binding</keyword>
<comment type="function">
    <text evidence="15">ATP-dependent DNA helicase required for initiation of viral DNA replication. It forms a complex with the viral E2 protein. The E1-E2 complex binds to the replication origin which contains binding sites for both proteins.</text>
</comment>
<keyword evidence="7 15" id="KW-0378">Hydrolase</keyword>
<dbReference type="InterPro" id="IPR027417">
    <property type="entry name" value="P-loop_NTPase"/>
</dbReference>
<evidence type="ECO:0000256" key="11">
    <source>
        <dbReference type="ARBA" id="ARBA00023235"/>
    </source>
</evidence>
<evidence type="ECO:0000256" key="10">
    <source>
        <dbReference type="ARBA" id="ARBA00023125"/>
    </source>
</evidence>
<keyword evidence="3" id="KW-0597">Phosphoprotein</keyword>
<organism evidence="17">
    <name type="scientific">Human papillomavirus</name>
    <dbReference type="NCBI Taxonomy" id="10566"/>
    <lineage>
        <taxon>Viruses</taxon>
        <taxon>Monodnaviria</taxon>
        <taxon>Shotokuvirae</taxon>
        <taxon>Cossaviricota</taxon>
        <taxon>Papovaviricetes</taxon>
        <taxon>Zurhausenvirales</taxon>
        <taxon>Papillomaviridae</taxon>
    </lineage>
</organism>
<dbReference type="Pfam" id="PF20450">
    <property type="entry name" value="PPV_E1_DBD"/>
    <property type="match status" value="1"/>
</dbReference>
<dbReference type="InterPro" id="IPR037102">
    <property type="entry name" value="Znf_lg_T-Ag_D1_dom_sf"/>
</dbReference>
<reference evidence="17" key="1">
    <citation type="journal article" date="2018" name="Nat. Med.">
        <title>Expanded skin virome in DOCK8-deficient patients.</title>
        <authorList>
            <consortium name="NISC Comparative Sequencing Program"/>
            <person name="Tirosh O."/>
            <person name="Conlan S."/>
            <person name="Deming C."/>
            <person name="Lee-Lin S.Q."/>
            <person name="Huang X."/>
            <person name="Su H.C."/>
            <person name="Freeman A.F."/>
            <person name="Segre J.A."/>
            <person name="Kong H.H."/>
        </authorList>
    </citation>
    <scope>NUCLEOTIDE SEQUENCE</scope>
    <source>
        <strain evidence="17">HPV-mSK_165</strain>
    </source>
</reference>
<name>A0A385PJT7_9PAPI</name>
<evidence type="ECO:0000256" key="2">
    <source>
        <dbReference type="ARBA" id="ARBA00022518"/>
    </source>
</evidence>
<comment type="catalytic activity">
    <reaction evidence="13 15">
        <text>ATP + H2O = ADP + phosphate + H(+)</text>
        <dbReference type="Rhea" id="RHEA:13065"/>
        <dbReference type="ChEBI" id="CHEBI:15377"/>
        <dbReference type="ChEBI" id="CHEBI:15378"/>
        <dbReference type="ChEBI" id="CHEBI:30616"/>
        <dbReference type="ChEBI" id="CHEBI:43474"/>
        <dbReference type="ChEBI" id="CHEBI:456216"/>
        <dbReference type="EC" id="5.6.2.4"/>
    </reaction>
</comment>
<evidence type="ECO:0000256" key="14">
    <source>
        <dbReference type="ARBA" id="ARBA00093297"/>
    </source>
</evidence>
<dbReference type="InterPro" id="IPR016393">
    <property type="entry name" value="Rep_E1_papillomaV"/>
</dbReference>
<evidence type="ECO:0000256" key="13">
    <source>
        <dbReference type="ARBA" id="ARBA00048988"/>
    </source>
</evidence>
<dbReference type="SUPFAM" id="SSF55464">
    <property type="entry name" value="Origin of replication-binding domain, RBD-like"/>
    <property type="match status" value="1"/>
</dbReference>
<evidence type="ECO:0000256" key="1">
    <source>
        <dbReference type="ARBA" id="ARBA00004147"/>
    </source>
</evidence>
<dbReference type="GO" id="GO:0043138">
    <property type="term" value="F:3'-5' DNA helicase activity"/>
    <property type="evidence" value="ECO:0007669"/>
    <property type="project" value="UniProtKB-EC"/>
</dbReference>
<dbReference type="GO" id="GO:0006260">
    <property type="term" value="P:DNA replication"/>
    <property type="evidence" value="ECO:0007669"/>
    <property type="project" value="UniProtKB-KW"/>
</dbReference>
<dbReference type="Gene3D" id="1.10.10.510">
    <property type="entry name" value="Zinc finger, large T-antigen D1 domain"/>
    <property type="match status" value="1"/>
</dbReference>
<evidence type="ECO:0000256" key="9">
    <source>
        <dbReference type="ARBA" id="ARBA00022840"/>
    </source>
</evidence>
<keyword evidence="5 15" id="KW-0235">DNA replication</keyword>
<evidence type="ECO:0000256" key="5">
    <source>
        <dbReference type="ARBA" id="ARBA00022705"/>
    </source>
</evidence>
<evidence type="ECO:0000256" key="3">
    <source>
        <dbReference type="ARBA" id="ARBA00022553"/>
    </source>
</evidence>
<evidence type="ECO:0000256" key="7">
    <source>
        <dbReference type="ARBA" id="ARBA00022801"/>
    </source>
</evidence>
<evidence type="ECO:0000259" key="16">
    <source>
        <dbReference type="PROSITE" id="PS51206"/>
    </source>
</evidence>